<dbReference type="Pfam" id="PF13487">
    <property type="entry name" value="HD_5"/>
    <property type="match status" value="1"/>
</dbReference>
<keyword evidence="2" id="KW-1185">Reference proteome</keyword>
<organism evidence="1 2">
    <name type="scientific">Fervidobacterium nodosum (strain ATCC 35602 / DSM 5306 / Rt17-B1)</name>
    <dbReference type="NCBI Taxonomy" id="381764"/>
    <lineage>
        <taxon>Bacteria</taxon>
        <taxon>Thermotogati</taxon>
        <taxon>Thermotogota</taxon>
        <taxon>Thermotogae</taxon>
        <taxon>Thermotogales</taxon>
        <taxon>Fervidobacteriaceae</taxon>
        <taxon>Fervidobacterium</taxon>
    </lineage>
</organism>
<gene>
    <name evidence="1" type="ordered locus">Fnod_0014</name>
</gene>
<reference evidence="1 2" key="1">
    <citation type="submission" date="2007-07" db="EMBL/GenBank/DDBJ databases">
        <title>Complete sequence of Fervidobacterium nodosum Rt17-B1.</title>
        <authorList>
            <consortium name="US DOE Joint Genome Institute"/>
            <person name="Copeland A."/>
            <person name="Lucas S."/>
            <person name="Lapidus A."/>
            <person name="Barry K."/>
            <person name="Glavina del Rio T."/>
            <person name="Dalin E."/>
            <person name="Tice H."/>
            <person name="Pitluck S."/>
            <person name="Saunders E."/>
            <person name="Brettin T."/>
            <person name="Bruce D."/>
            <person name="Detter J.C."/>
            <person name="Han C."/>
            <person name="Schmutz J."/>
            <person name="Larimer F."/>
            <person name="Land M."/>
            <person name="Hauser L."/>
            <person name="Kyrpides N."/>
            <person name="Mikhailova N."/>
            <person name="Nelson K."/>
            <person name="Gogarten J.P."/>
            <person name="Noll K."/>
            <person name="Richardson P."/>
        </authorList>
    </citation>
    <scope>NUCLEOTIDE SEQUENCE [LARGE SCALE GENOMIC DNA]</scope>
    <source>
        <strain evidence="2">ATCC 35602 / DSM 5306 / Rt17-B1</strain>
    </source>
</reference>
<keyword evidence="1" id="KW-0378">Hydrolase</keyword>
<protein>
    <submittedName>
        <fullName evidence="1">Putative metal dependent phosphohydrolase</fullName>
    </submittedName>
</protein>
<dbReference type="EMBL" id="CP000771">
    <property type="protein sequence ID" value="ABS59887.1"/>
    <property type="molecule type" value="Genomic_DNA"/>
</dbReference>
<dbReference type="Gene3D" id="1.10.3210.10">
    <property type="entry name" value="Hypothetical protein af1432"/>
    <property type="match status" value="1"/>
</dbReference>
<sequence>MEKILNDTYYFFDLENDEFEISGQIPKQDDVYEFAMEFGIAIDEKIFDLLYELLKTYNFEQAKDKIAEFFKKRYGKNIELNYSEEGQNFKLTKNKLEIPILSKNSGNLGQITITGEFTLNEVLGLLAFYDSFVSVIEGFILGQRLELLLRSALNTLFIALNKRSRLSEEELSTMEKIAVELAKYENIDQEFCLIALRTANVGLIGVRDELFEKIRLGIYSNDEWNDYLRHVDHGYEILKELEVQKELIDVCLYHHEVIDGTGPKKLNPNEIPPLALIIGISESIVLLKWTEELLKNKYPENYVDIALNILRHEE</sequence>
<dbReference type="Proteomes" id="UP000002415">
    <property type="component" value="Chromosome"/>
</dbReference>
<dbReference type="SUPFAM" id="SSF109604">
    <property type="entry name" value="HD-domain/PDEase-like"/>
    <property type="match status" value="1"/>
</dbReference>
<evidence type="ECO:0000313" key="1">
    <source>
        <dbReference type="EMBL" id="ABS59887.1"/>
    </source>
</evidence>
<dbReference type="PANTHER" id="PTHR43155">
    <property type="entry name" value="CYCLIC DI-GMP PHOSPHODIESTERASE PA4108-RELATED"/>
    <property type="match status" value="1"/>
</dbReference>
<dbReference type="GO" id="GO:0016787">
    <property type="term" value="F:hydrolase activity"/>
    <property type="evidence" value="ECO:0007669"/>
    <property type="project" value="UniProtKB-KW"/>
</dbReference>
<reference evidence="1 2" key="2">
    <citation type="journal article" date="2009" name="Proc. Natl. Acad. Sci. U.S.A.">
        <title>On the chimeric nature, thermophilic origin, and phylogenetic placement of the Thermotogales.</title>
        <authorList>
            <person name="Zhaxybayeva O."/>
            <person name="Swithers K.S."/>
            <person name="Lapierre P."/>
            <person name="Fournier G.P."/>
            <person name="Bickhart D.M."/>
            <person name="DeBoy R.T."/>
            <person name="Nelson K.E."/>
            <person name="Nesbo C.L."/>
            <person name="Doolittle W.F."/>
            <person name="Gogarten J.P."/>
            <person name="Noll K.M."/>
        </authorList>
    </citation>
    <scope>NUCLEOTIDE SEQUENCE [LARGE SCALE GENOMIC DNA]</scope>
    <source>
        <strain evidence="2">ATCC 35602 / DSM 5306 / Rt17-B1</strain>
    </source>
</reference>
<dbReference type="STRING" id="381764.Fnod_0014"/>
<dbReference type="OrthoDB" id="47674at2"/>
<dbReference type="eggNOG" id="COG3437">
    <property type="taxonomic scope" value="Bacteria"/>
</dbReference>
<dbReference type="RefSeq" id="WP_011993210.1">
    <property type="nucleotide sequence ID" value="NC_009718.1"/>
</dbReference>
<dbReference type="KEGG" id="fno:Fnod_0014"/>
<dbReference type="AlphaFoldDB" id="A7HJ04"/>
<proteinExistence type="predicted"/>
<evidence type="ECO:0000313" key="2">
    <source>
        <dbReference type="Proteomes" id="UP000002415"/>
    </source>
</evidence>
<accession>A7HJ04</accession>
<name>A7HJ04_FERNB</name>
<dbReference type="PANTHER" id="PTHR43155:SF2">
    <property type="entry name" value="CYCLIC DI-GMP PHOSPHODIESTERASE PA4108"/>
    <property type="match status" value="1"/>
</dbReference>
<dbReference type="HOGENOM" id="CLU_873594_0_0_0"/>